<dbReference type="EMBL" id="JBHSXH010000015">
    <property type="protein sequence ID" value="MFC6826471.1"/>
    <property type="molecule type" value="Genomic_DNA"/>
</dbReference>
<evidence type="ECO:0000313" key="2">
    <source>
        <dbReference type="EMBL" id="MFC6826471.1"/>
    </source>
</evidence>
<dbReference type="RefSeq" id="WP_379698128.1">
    <property type="nucleotide sequence ID" value="NZ_JBHSXH010000015.1"/>
</dbReference>
<evidence type="ECO:0000313" key="3">
    <source>
        <dbReference type="Proteomes" id="UP001596408"/>
    </source>
</evidence>
<name>A0ABD5U0W2_9EURY</name>
<organism evidence="2 3">
    <name type="scientific">Halopelagius fulvigenes</name>
    <dbReference type="NCBI Taxonomy" id="1198324"/>
    <lineage>
        <taxon>Archaea</taxon>
        <taxon>Methanobacteriati</taxon>
        <taxon>Methanobacteriota</taxon>
        <taxon>Stenosarchaea group</taxon>
        <taxon>Halobacteria</taxon>
        <taxon>Halobacteriales</taxon>
        <taxon>Haloferacaceae</taxon>
    </lineage>
</organism>
<reference evidence="2 3" key="1">
    <citation type="journal article" date="2019" name="Int. J. Syst. Evol. Microbiol.">
        <title>The Global Catalogue of Microorganisms (GCM) 10K type strain sequencing project: providing services to taxonomists for standard genome sequencing and annotation.</title>
        <authorList>
            <consortium name="The Broad Institute Genomics Platform"/>
            <consortium name="The Broad Institute Genome Sequencing Center for Infectious Disease"/>
            <person name="Wu L."/>
            <person name="Ma J."/>
        </authorList>
    </citation>
    <scope>NUCLEOTIDE SEQUENCE [LARGE SCALE GENOMIC DNA]</scope>
    <source>
        <strain evidence="2 3">YIM 94188</strain>
    </source>
</reference>
<protein>
    <submittedName>
        <fullName evidence="2">Uncharacterized protein</fullName>
    </submittedName>
</protein>
<keyword evidence="3" id="KW-1185">Reference proteome</keyword>
<proteinExistence type="predicted"/>
<evidence type="ECO:0000256" key="1">
    <source>
        <dbReference type="SAM" id="MobiDB-lite"/>
    </source>
</evidence>
<gene>
    <name evidence="2" type="ORF">ACFQEV_15920</name>
</gene>
<accession>A0ABD5U0W2</accession>
<dbReference type="Proteomes" id="UP001596408">
    <property type="component" value="Unassembled WGS sequence"/>
</dbReference>
<sequence length="201" mass="22126">MSDAPPPSNPDLSETVLDELAGRRESLLVGDLVILAEQYDEEYADERGVPVDRLVAYVEELARNGYSFDPDGVREGLDEKAVESDSFVSTDNVYWVGEDRVSAFPPRWHDELEGETDVARYVEVILDDVDDSRSAFDHGGAGRGIPVQDLVNAVVAMSEMTREQVTTEIRHLHNEGVLAENTSQHPEARVLPADEGEGDAS</sequence>
<dbReference type="AlphaFoldDB" id="A0ABD5U0W2"/>
<feature type="region of interest" description="Disordered" evidence="1">
    <location>
        <begin position="175"/>
        <end position="201"/>
    </location>
</feature>
<comment type="caution">
    <text evidence="2">The sequence shown here is derived from an EMBL/GenBank/DDBJ whole genome shotgun (WGS) entry which is preliminary data.</text>
</comment>